<name>A0ABN6T4X2_9MOLU</name>
<gene>
    <name evidence="2" type="ORF">SHM_26920</name>
</gene>
<feature type="transmembrane region" description="Helical" evidence="1">
    <location>
        <begin position="96"/>
        <end position="114"/>
    </location>
</feature>
<dbReference type="InterPro" id="IPR036259">
    <property type="entry name" value="MFS_trans_sf"/>
</dbReference>
<reference evidence="2 3" key="1">
    <citation type="journal article" date="2022" name="Front. Microbiol.">
        <title>Male-killing mechanisms vary between Spiroplasma species.</title>
        <authorList>
            <person name="Arai H."/>
            <person name="Inoue M."/>
            <person name="Kageyama D."/>
        </authorList>
    </citation>
    <scope>NUCLEOTIDE SEQUENCE [LARGE SCALE GENOMIC DNA]</scope>
    <source>
        <strain evidence="3">sHm</strain>
    </source>
</reference>
<dbReference type="SUPFAM" id="SSF103473">
    <property type="entry name" value="MFS general substrate transporter"/>
    <property type="match status" value="1"/>
</dbReference>
<feature type="transmembrane region" description="Helical" evidence="1">
    <location>
        <begin position="6"/>
        <end position="28"/>
    </location>
</feature>
<keyword evidence="1" id="KW-0812">Transmembrane</keyword>
<keyword evidence="1" id="KW-1133">Transmembrane helix</keyword>
<feature type="transmembrane region" description="Helical" evidence="1">
    <location>
        <begin position="40"/>
        <end position="60"/>
    </location>
</feature>
<evidence type="ECO:0000256" key="1">
    <source>
        <dbReference type="SAM" id="Phobius"/>
    </source>
</evidence>
<keyword evidence="3" id="KW-1185">Reference proteome</keyword>
<proteinExistence type="predicted"/>
<sequence length="195" mass="22857">MKNNNFNYVWINYLIYYLMNSQFFNYRISNIDQRWHVYKTLFTTLPQVIGVFLLGWWLYYFFSANIALYFGFGIYIVSIMVSLVTNNIYAVLISQILSNIAFGICSFVVYSLVLDWNYRQLMPITGIYASCIAILTCSVDLLDSFINYNLITLNNEIMFYIGNSIALLTVISLIFITLFSSNYWVTEKHHVLITK</sequence>
<protein>
    <submittedName>
        <fullName evidence="2">Uncharacterized protein</fullName>
    </submittedName>
</protein>
<dbReference type="Proteomes" id="UP001163387">
    <property type="component" value="Chromosome"/>
</dbReference>
<feature type="transmembrane region" description="Helical" evidence="1">
    <location>
        <begin position="66"/>
        <end position="84"/>
    </location>
</feature>
<feature type="transmembrane region" description="Helical" evidence="1">
    <location>
        <begin position="157"/>
        <end position="179"/>
    </location>
</feature>
<feature type="transmembrane region" description="Helical" evidence="1">
    <location>
        <begin position="126"/>
        <end position="145"/>
    </location>
</feature>
<organism evidence="2 3">
    <name type="scientific">Spiroplasma ixodetis</name>
    <dbReference type="NCBI Taxonomy" id="2141"/>
    <lineage>
        <taxon>Bacteria</taxon>
        <taxon>Bacillati</taxon>
        <taxon>Mycoplasmatota</taxon>
        <taxon>Mollicutes</taxon>
        <taxon>Entomoplasmatales</taxon>
        <taxon>Spiroplasmataceae</taxon>
        <taxon>Spiroplasma</taxon>
    </lineage>
</organism>
<keyword evidence="1" id="KW-0472">Membrane</keyword>
<dbReference type="EMBL" id="AP026933">
    <property type="protein sequence ID" value="BDT05046.1"/>
    <property type="molecule type" value="Genomic_DNA"/>
</dbReference>
<accession>A0ABN6T4X2</accession>
<evidence type="ECO:0000313" key="3">
    <source>
        <dbReference type="Proteomes" id="UP001163387"/>
    </source>
</evidence>
<evidence type="ECO:0000313" key="2">
    <source>
        <dbReference type="EMBL" id="BDT05046.1"/>
    </source>
</evidence>